<feature type="transmembrane region" description="Helical" evidence="8">
    <location>
        <begin position="16"/>
        <end position="34"/>
    </location>
</feature>
<comment type="similarity">
    <text evidence="2 7">Belongs to the ExbD/TolR family.</text>
</comment>
<evidence type="ECO:0000256" key="3">
    <source>
        <dbReference type="ARBA" id="ARBA00022475"/>
    </source>
</evidence>
<name>A0ABT5DSE4_9BACT</name>
<keyword evidence="3" id="KW-1003">Cell membrane</keyword>
<evidence type="ECO:0000256" key="7">
    <source>
        <dbReference type="RuleBase" id="RU003879"/>
    </source>
</evidence>
<dbReference type="Proteomes" id="UP001221686">
    <property type="component" value="Unassembled WGS sequence"/>
</dbReference>
<evidence type="ECO:0000256" key="2">
    <source>
        <dbReference type="ARBA" id="ARBA00005811"/>
    </source>
</evidence>
<evidence type="ECO:0000313" key="9">
    <source>
        <dbReference type="EMBL" id="MDC0715307.1"/>
    </source>
</evidence>
<keyword evidence="4 7" id="KW-0812">Transmembrane</keyword>
<evidence type="ECO:0000256" key="5">
    <source>
        <dbReference type="ARBA" id="ARBA00022989"/>
    </source>
</evidence>
<keyword evidence="10" id="KW-1185">Reference proteome</keyword>
<evidence type="ECO:0000256" key="4">
    <source>
        <dbReference type="ARBA" id="ARBA00022692"/>
    </source>
</evidence>
<keyword evidence="6 8" id="KW-0472">Membrane</keyword>
<evidence type="ECO:0000256" key="6">
    <source>
        <dbReference type="ARBA" id="ARBA00023136"/>
    </source>
</evidence>
<dbReference type="Pfam" id="PF02472">
    <property type="entry name" value="ExbD"/>
    <property type="match status" value="1"/>
</dbReference>
<comment type="caution">
    <text evidence="9">The sequence shown here is derived from an EMBL/GenBank/DDBJ whole genome shotgun (WGS) entry which is preliminary data.</text>
</comment>
<protein>
    <submittedName>
        <fullName evidence="9">Biopolymer transporter ExbD</fullName>
    </submittedName>
</protein>
<organism evidence="9 10">
    <name type="scientific">Nannocystis bainbridge</name>
    <dbReference type="NCBI Taxonomy" id="2995303"/>
    <lineage>
        <taxon>Bacteria</taxon>
        <taxon>Pseudomonadati</taxon>
        <taxon>Myxococcota</taxon>
        <taxon>Polyangia</taxon>
        <taxon>Nannocystales</taxon>
        <taxon>Nannocystaceae</taxon>
        <taxon>Nannocystis</taxon>
    </lineage>
</organism>
<keyword evidence="5 8" id="KW-1133">Transmembrane helix</keyword>
<evidence type="ECO:0000256" key="8">
    <source>
        <dbReference type="SAM" id="Phobius"/>
    </source>
</evidence>
<gene>
    <name evidence="9" type="ORF">POL25_00295</name>
</gene>
<dbReference type="EMBL" id="JAQNDL010000001">
    <property type="protein sequence ID" value="MDC0715307.1"/>
    <property type="molecule type" value="Genomic_DNA"/>
</dbReference>
<accession>A0ABT5DSE4</accession>
<reference evidence="9 10" key="1">
    <citation type="submission" date="2022-11" db="EMBL/GenBank/DDBJ databases">
        <title>Minimal conservation of predation-associated metabolite biosynthetic gene clusters underscores biosynthetic potential of Myxococcota including descriptions for ten novel species: Archangium lansinium sp. nov., Myxococcus landrumus sp. nov., Nannocystis bai.</title>
        <authorList>
            <person name="Ahearne A."/>
            <person name="Stevens C."/>
            <person name="Dowd S."/>
        </authorList>
    </citation>
    <scope>NUCLEOTIDE SEQUENCE [LARGE SCALE GENOMIC DNA]</scope>
    <source>
        <strain evidence="9 10">BB15-2</strain>
    </source>
</reference>
<proteinExistence type="inferred from homology"/>
<evidence type="ECO:0000313" key="10">
    <source>
        <dbReference type="Proteomes" id="UP001221686"/>
    </source>
</evidence>
<sequence length="170" mass="18004">MPTRKPTEEETVNADLLPVMNVMFLLIPALLLAMEFASMAQISIAVPRTVSSPTAQPRDPSQPELGFKVTIGSDGFRTRSGGADAGPGAIPMSGGDYDYAALATAARDLKHLFPAESTVTITAEGDVPMDVLVRTIDVLRGDRCKLGGVTRGEQPGDECLFWSPVIESVG</sequence>
<dbReference type="InterPro" id="IPR003400">
    <property type="entry name" value="ExbD"/>
</dbReference>
<dbReference type="RefSeq" id="WP_272083581.1">
    <property type="nucleotide sequence ID" value="NZ_JAQNDL010000001.1"/>
</dbReference>
<comment type="subcellular location">
    <subcellularLocation>
        <location evidence="1">Cell membrane</location>
        <topology evidence="1">Single-pass membrane protein</topology>
    </subcellularLocation>
    <subcellularLocation>
        <location evidence="7">Cell membrane</location>
        <topology evidence="7">Single-pass type II membrane protein</topology>
    </subcellularLocation>
</comment>
<keyword evidence="7" id="KW-0813">Transport</keyword>
<evidence type="ECO:0000256" key="1">
    <source>
        <dbReference type="ARBA" id="ARBA00004162"/>
    </source>
</evidence>
<keyword evidence="7" id="KW-0653">Protein transport</keyword>